<feature type="compositionally biased region" description="Basic and acidic residues" evidence="1">
    <location>
        <begin position="133"/>
        <end position="148"/>
    </location>
</feature>
<dbReference type="AlphaFoldDB" id="A0A0C3AL29"/>
<dbReference type="EMBL" id="KN822021">
    <property type="protein sequence ID" value="KIM65632.1"/>
    <property type="molecule type" value="Genomic_DNA"/>
</dbReference>
<accession>A0A0C3AL29</accession>
<name>A0A0C3AL29_9AGAM</name>
<feature type="region of interest" description="Disordered" evidence="1">
    <location>
        <begin position="283"/>
        <end position="311"/>
    </location>
</feature>
<feature type="compositionally biased region" description="Polar residues" evidence="1">
    <location>
        <begin position="283"/>
        <end position="306"/>
    </location>
</feature>
<dbReference type="HOGENOM" id="CLU_804504_0_0_1"/>
<feature type="region of interest" description="Disordered" evidence="1">
    <location>
        <begin position="239"/>
        <end position="259"/>
    </location>
</feature>
<reference evidence="3" key="2">
    <citation type="submission" date="2015-01" db="EMBL/GenBank/DDBJ databases">
        <title>Evolutionary Origins and Diversification of the Mycorrhizal Mutualists.</title>
        <authorList>
            <consortium name="DOE Joint Genome Institute"/>
            <consortium name="Mycorrhizal Genomics Consortium"/>
            <person name="Kohler A."/>
            <person name="Kuo A."/>
            <person name="Nagy L.G."/>
            <person name="Floudas D."/>
            <person name="Copeland A."/>
            <person name="Barry K.W."/>
            <person name="Cichocki N."/>
            <person name="Veneault-Fourrey C."/>
            <person name="LaButti K."/>
            <person name="Lindquist E.A."/>
            <person name="Lipzen A."/>
            <person name="Lundell T."/>
            <person name="Morin E."/>
            <person name="Murat C."/>
            <person name="Riley R."/>
            <person name="Ohm R."/>
            <person name="Sun H."/>
            <person name="Tunlid A."/>
            <person name="Henrissat B."/>
            <person name="Grigoriev I.V."/>
            <person name="Hibbett D.S."/>
            <person name="Martin F."/>
        </authorList>
    </citation>
    <scope>NUCLEOTIDE SEQUENCE [LARGE SCALE GENOMIC DNA]</scope>
    <source>
        <strain evidence="3">Foug A</strain>
    </source>
</reference>
<dbReference type="Proteomes" id="UP000053989">
    <property type="component" value="Unassembled WGS sequence"/>
</dbReference>
<feature type="compositionally biased region" description="Polar residues" evidence="1">
    <location>
        <begin position="88"/>
        <end position="98"/>
    </location>
</feature>
<sequence length="345" mass="37407">MAPTTRPQNKGKHPGLPDLPRQTTQSPSKAKRKSNLEHNTIVKEVTTLEMELRMKQKQTQATARQPPGPTQDKQPRSQSAHGPKLSEQKATAETSMLDDNTAGKGVNAGVNKISAGKKQKQSGSRSNANEQIHANESESIAIEKESKRSGTRATGYQIDVDARSDHLERDTPMDICGNMSNDNSMDVVKEFGGGEPDQTSAPYSGATDTGEVEVRGEMMVDDEDDVHVPVVWLGMRTQDGKGKWPVPQRSPHRHLSHGLSSPLPATGLLANWHFTAHTGLSQSQLKSNISNSNHKSQPAARPTSNRGGALLDSYKQSCGGLGNGDDTNDHFISLQPVNLHHHFCA</sequence>
<organism evidence="2 3">
    <name type="scientific">Scleroderma citrinum Foug A</name>
    <dbReference type="NCBI Taxonomy" id="1036808"/>
    <lineage>
        <taxon>Eukaryota</taxon>
        <taxon>Fungi</taxon>
        <taxon>Dikarya</taxon>
        <taxon>Basidiomycota</taxon>
        <taxon>Agaricomycotina</taxon>
        <taxon>Agaricomycetes</taxon>
        <taxon>Agaricomycetidae</taxon>
        <taxon>Boletales</taxon>
        <taxon>Sclerodermatineae</taxon>
        <taxon>Sclerodermataceae</taxon>
        <taxon>Scleroderma</taxon>
    </lineage>
</organism>
<evidence type="ECO:0000313" key="3">
    <source>
        <dbReference type="Proteomes" id="UP000053989"/>
    </source>
</evidence>
<dbReference type="InParanoid" id="A0A0C3AL29"/>
<evidence type="ECO:0000256" key="1">
    <source>
        <dbReference type="SAM" id="MobiDB-lite"/>
    </source>
</evidence>
<dbReference type="OrthoDB" id="2712508at2759"/>
<reference evidence="2 3" key="1">
    <citation type="submission" date="2014-04" db="EMBL/GenBank/DDBJ databases">
        <authorList>
            <consortium name="DOE Joint Genome Institute"/>
            <person name="Kuo A."/>
            <person name="Kohler A."/>
            <person name="Nagy L.G."/>
            <person name="Floudas D."/>
            <person name="Copeland A."/>
            <person name="Barry K.W."/>
            <person name="Cichocki N."/>
            <person name="Veneault-Fourrey C."/>
            <person name="LaButti K."/>
            <person name="Lindquist E.A."/>
            <person name="Lipzen A."/>
            <person name="Lundell T."/>
            <person name="Morin E."/>
            <person name="Murat C."/>
            <person name="Sun H."/>
            <person name="Tunlid A."/>
            <person name="Henrissat B."/>
            <person name="Grigoriev I.V."/>
            <person name="Hibbett D.S."/>
            <person name="Martin F."/>
            <person name="Nordberg H.P."/>
            <person name="Cantor M.N."/>
            <person name="Hua S.X."/>
        </authorList>
    </citation>
    <scope>NUCLEOTIDE SEQUENCE [LARGE SCALE GENOMIC DNA]</scope>
    <source>
        <strain evidence="2 3">Foug A</strain>
    </source>
</reference>
<protein>
    <submittedName>
        <fullName evidence="2">Uncharacterized protein</fullName>
    </submittedName>
</protein>
<keyword evidence="3" id="KW-1185">Reference proteome</keyword>
<proteinExistence type="predicted"/>
<feature type="compositionally biased region" description="Polar residues" evidence="1">
    <location>
        <begin position="121"/>
        <end position="132"/>
    </location>
</feature>
<gene>
    <name evidence="2" type="ORF">SCLCIDRAFT_8140</name>
</gene>
<feature type="region of interest" description="Disordered" evidence="1">
    <location>
        <begin position="1"/>
        <end position="156"/>
    </location>
</feature>
<evidence type="ECO:0000313" key="2">
    <source>
        <dbReference type="EMBL" id="KIM65632.1"/>
    </source>
</evidence>